<dbReference type="AlphaFoldDB" id="A5BR47"/>
<accession>A5BR47</accession>
<dbReference type="GO" id="GO:0004491">
    <property type="term" value="F:methylmalonate-semialdehyde dehydrogenase (acylating, NAD) activity"/>
    <property type="evidence" value="ECO:0007669"/>
    <property type="project" value="InterPro"/>
</dbReference>
<comment type="similarity">
    <text evidence="1">Belongs to the aldehyde dehydrogenase family.</text>
</comment>
<dbReference type="InterPro" id="IPR015590">
    <property type="entry name" value="Aldehyde_DH_dom"/>
</dbReference>
<dbReference type="InterPro" id="IPR016163">
    <property type="entry name" value="Ald_DH_C"/>
</dbReference>
<name>A5BR47_VITVI</name>
<evidence type="ECO:0000256" key="1">
    <source>
        <dbReference type="ARBA" id="ARBA00009986"/>
    </source>
</evidence>
<feature type="domain" description="Aldehyde dehydrogenase" evidence="2">
    <location>
        <begin position="113"/>
        <end position="228"/>
    </location>
</feature>
<dbReference type="PANTHER" id="PTHR43866:SF3">
    <property type="entry name" value="METHYLMALONATE-SEMIALDEHYDE DEHYDROGENASE [ACYLATING], MITOCHONDRIAL"/>
    <property type="match status" value="1"/>
</dbReference>
<dbReference type="ExpressionAtlas" id="A5BR47">
    <property type="expression patterns" value="baseline and differential"/>
</dbReference>
<dbReference type="Pfam" id="PF00171">
    <property type="entry name" value="Aldedh"/>
    <property type="match status" value="1"/>
</dbReference>
<dbReference type="SUPFAM" id="SSF53720">
    <property type="entry name" value="ALDH-like"/>
    <property type="match status" value="1"/>
</dbReference>
<organism evidence="3">
    <name type="scientific">Vitis vinifera</name>
    <name type="common">Grape</name>
    <dbReference type="NCBI Taxonomy" id="29760"/>
    <lineage>
        <taxon>Eukaryota</taxon>
        <taxon>Viridiplantae</taxon>
        <taxon>Streptophyta</taxon>
        <taxon>Embryophyta</taxon>
        <taxon>Tracheophyta</taxon>
        <taxon>Spermatophyta</taxon>
        <taxon>Magnoliopsida</taxon>
        <taxon>eudicotyledons</taxon>
        <taxon>Gunneridae</taxon>
        <taxon>Pentapetalae</taxon>
        <taxon>rosids</taxon>
        <taxon>Vitales</taxon>
        <taxon>Vitaceae</taxon>
        <taxon>Viteae</taxon>
        <taxon>Vitis</taxon>
    </lineage>
</organism>
<proteinExistence type="inferred from homology"/>
<dbReference type="PANTHER" id="PTHR43866">
    <property type="entry name" value="MALONATE-SEMIALDEHYDE DEHYDROGENASE"/>
    <property type="match status" value="1"/>
</dbReference>
<dbReference type="EMBL" id="AM468088">
    <property type="protein sequence ID" value="CAN61692.1"/>
    <property type="molecule type" value="Genomic_DNA"/>
</dbReference>
<reference evidence="3" key="1">
    <citation type="journal article" date="2007" name="PLoS ONE">
        <title>The first genome sequence of an elite grapevine cultivar (Pinot noir Vitis vinifera L.): coping with a highly heterozygous genome.</title>
        <authorList>
            <person name="Velasco R."/>
            <person name="Zharkikh A."/>
            <person name="Troggio M."/>
            <person name="Cartwright D.A."/>
            <person name="Cestaro A."/>
            <person name="Pruss D."/>
            <person name="Pindo M."/>
            <person name="FitzGerald L.M."/>
            <person name="Vezzulli S."/>
            <person name="Reid J."/>
            <person name="Malacarne G."/>
            <person name="Iliev D."/>
            <person name="Coppola G."/>
            <person name="Wardell B."/>
            <person name="Micheletti D."/>
            <person name="Macalma T."/>
            <person name="Facci M."/>
            <person name="Mitchell J.T."/>
            <person name="Perazzolli M."/>
            <person name="Eldredge G."/>
            <person name="Gatto P."/>
            <person name="Oyzerski R."/>
            <person name="Moretto M."/>
            <person name="Gutin N."/>
            <person name="Stefanini M."/>
            <person name="Chen Y."/>
            <person name="Segala C."/>
            <person name="Davenport C."/>
            <person name="Dematte L."/>
            <person name="Mraz A."/>
            <person name="Battilana J."/>
            <person name="Stormo K."/>
            <person name="Costa F."/>
            <person name="Tao Q."/>
            <person name="Si-Ammour A."/>
            <person name="Harkins T."/>
            <person name="Lackey A."/>
            <person name="Perbost C."/>
            <person name="Taillon B."/>
            <person name="Stella A."/>
            <person name="Solovyev V."/>
            <person name="Fawcett J.A."/>
            <person name="Sterck L."/>
            <person name="Vandepoele K."/>
            <person name="Grando S.M."/>
            <person name="Toppo S."/>
            <person name="Moser C."/>
            <person name="Lanchbury J."/>
            <person name="Bogden R."/>
            <person name="Skolnick M."/>
            <person name="Sgaramella V."/>
            <person name="Bhatnagar S.K."/>
            <person name="Fontana P."/>
            <person name="Gutin A."/>
            <person name="Van de Peer Y."/>
            <person name="Salamini F."/>
            <person name="Viola R."/>
        </authorList>
    </citation>
    <scope>NUCLEOTIDE SEQUENCE</scope>
</reference>
<evidence type="ECO:0000259" key="2">
    <source>
        <dbReference type="Pfam" id="PF00171"/>
    </source>
</evidence>
<sequence length="232" mass="26345">MRDLLKMKTYYDTIASIEYQIPEEDILYILAGLGIEYDYVVSVITFRVESHSLEDVRGLLLAQESRSLMTAMLTTLELFSDDNRFLDLGATNHITNDLSNLNFGSEYRGRNKIYMGQRCMALHIVVFVGDSKSWENKLLERAKALKVNSGTKPDVDLRPVINKKAKEWICKLIQNGVESGARLVLDGRNIVVPGYEHGNYIGSTILSDVTTDTECYKEEIFGPILFAFRRTT</sequence>
<dbReference type="InterPro" id="IPR016161">
    <property type="entry name" value="Ald_DH/histidinol_DH"/>
</dbReference>
<protein>
    <recommendedName>
        <fullName evidence="2">Aldehyde dehydrogenase domain-containing protein</fullName>
    </recommendedName>
</protein>
<dbReference type="InterPro" id="IPR010061">
    <property type="entry name" value="MeMal-semiAld_DH"/>
</dbReference>
<dbReference type="Gene3D" id="3.40.309.10">
    <property type="entry name" value="Aldehyde Dehydrogenase, Chain A, domain 2"/>
    <property type="match status" value="1"/>
</dbReference>
<gene>
    <name evidence="3" type="ORF">VITISV_037331</name>
</gene>
<evidence type="ECO:0000313" key="3">
    <source>
        <dbReference type="EMBL" id="CAN61692.1"/>
    </source>
</evidence>